<dbReference type="InterPro" id="IPR044294">
    <property type="entry name" value="Lipase-like"/>
</dbReference>
<dbReference type="GO" id="GO:0005811">
    <property type="term" value="C:lipid droplet"/>
    <property type="evidence" value="ECO:0007669"/>
    <property type="project" value="TreeGrafter"/>
</dbReference>
<keyword evidence="5" id="KW-1185">Reference proteome</keyword>
<dbReference type="GO" id="GO:0004622">
    <property type="term" value="F:phosphatidylcholine lysophospholipase activity"/>
    <property type="evidence" value="ECO:0007669"/>
    <property type="project" value="TreeGrafter"/>
</dbReference>
<keyword evidence="2" id="KW-0443">Lipid metabolism</keyword>
<evidence type="ECO:0000313" key="5">
    <source>
        <dbReference type="Proteomes" id="UP000094801"/>
    </source>
</evidence>
<sequence>MSDIHLVILCHGLWGVPDHFNYIQSQLSSLNVDKSTKLHIHKIQSIAKFKTYDGIDLCGARVYNEILQLTNDLNQQGDKVTKFSIVGYSLGGLICRYTVGLLYLNNYFSNIKPINFTTFCSPHVGCLTPGNSISVNLFNFIVPYLLGNSGFQLFLKDKISSSSKNNIPLLYLMSLPNSIFYKSLQNFSKLSLYSNIRSDIRTAWWCSGISLINPFEILDKNPNIKIDINGDINFENGSYFHLNFIKNYENVILDVNEPILLKGSLAYTNSSSSSTNVNNLISEDLPMDNSTTSSSSSSLSIKDKFINYIGRKFKWVTFIFKSTIYIPTYITYTIIHNSIQILQSSIRIFKEKLPIDLELYKLLDHEPQLNRLKQELLDQKDNVLESVFDAITSSKNNDESTSVFYKSEAAGTTNDKDTFITTLNKLCNLNNVDNHTQLHNFIIPLSNSQKEIISNLNQLPWLKFPVYITKTNATHAACIVRHDDLNTGVFDEGKVVVRHFVNEVFEV</sequence>
<dbReference type="EMBL" id="KV453873">
    <property type="protein sequence ID" value="ODV82808.1"/>
    <property type="molecule type" value="Genomic_DNA"/>
</dbReference>
<evidence type="ECO:0000256" key="1">
    <source>
        <dbReference type="ARBA" id="ARBA00007920"/>
    </source>
</evidence>
<comment type="similarity">
    <text evidence="1">Belongs to the putative lipase ROG1 family.</text>
</comment>
<protein>
    <recommendedName>
        <fullName evidence="3">DUF676 domain-containing protein</fullName>
    </recommendedName>
</protein>
<gene>
    <name evidence="4" type="ORF">CANARDRAFT_204459</name>
</gene>
<dbReference type="PANTHER" id="PTHR12482:SF65">
    <property type="entry name" value="ESTERASE, PUTATIVE (AFU_ORTHOLOGUE AFUA_3G12320)-RELATED"/>
    <property type="match status" value="1"/>
</dbReference>
<keyword evidence="2" id="KW-0442">Lipid degradation</keyword>
<dbReference type="Pfam" id="PF05057">
    <property type="entry name" value="DUF676"/>
    <property type="match status" value="1"/>
</dbReference>
<dbReference type="OrthoDB" id="273452at2759"/>
<organism evidence="4 5">
    <name type="scientific">[Candida] arabinofermentans NRRL YB-2248</name>
    <dbReference type="NCBI Taxonomy" id="983967"/>
    <lineage>
        <taxon>Eukaryota</taxon>
        <taxon>Fungi</taxon>
        <taxon>Dikarya</taxon>
        <taxon>Ascomycota</taxon>
        <taxon>Saccharomycotina</taxon>
        <taxon>Pichiomycetes</taxon>
        <taxon>Pichiales</taxon>
        <taxon>Pichiaceae</taxon>
        <taxon>Ogataea</taxon>
        <taxon>Ogataea/Candida clade</taxon>
    </lineage>
</organism>
<dbReference type="Gene3D" id="3.40.50.1820">
    <property type="entry name" value="alpha/beta hydrolase"/>
    <property type="match status" value="1"/>
</dbReference>
<dbReference type="AlphaFoldDB" id="A0A1E4STI7"/>
<dbReference type="SUPFAM" id="SSF53474">
    <property type="entry name" value="alpha/beta-Hydrolases"/>
    <property type="match status" value="1"/>
</dbReference>
<dbReference type="InterPro" id="IPR029058">
    <property type="entry name" value="AB_hydrolase_fold"/>
</dbReference>
<feature type="domain" description="DUF676" evidence="3">
    <location>
        <begin position="4"/>
        <end position="199"/>
    </location>
</feature>
<accession>A0A1E4STI7</accession>
<evidence type="ECO:0000256" key="2">
    <source>
        <dbReference type="ARBA" id="ARBA00022963"/>
    </source>
</evidence>
<dbReference type="Proteomes" id="UP000094801">
    <property type="component" value="Unassembled WGS sequence"/>
</dbReference>
<dbReference type="PANTHER" id="PTHR12482">
    <property type="entry name" value="LIPASE ROG1-RELATED-RELATED"/>
    <property type="match status" value="1"/>
</dbReference>
<proteinExistence type="inferred from homology"/>
<dbReference type="InterPro" id="IPR007751">
    <property type="entry name" value="DUF676_lipase-like"/>
</dbReference>
<dbReference type="GO" id="GO:0016042">
    <property type="term" value="P:lipid catabolic process"/>
    <property type="evidence" value="ECO:0007669"/>
    <property type="project" value="UniProtKB-KW"/>
</dbReference>
<reference evidence="5" key="1">
    <citation type="submission" date="2016-04" db="EMBL/GenBank/DDBJ databases">
        <title>Comparative genomics of biotechnologically important yeasts.</title>
        <authorList>
            <consortium name="DOE Joint Genome Institute"/>
            <person name="Riley R."/>
            <person name="Haridas S."/>
            <person name="Wolfe K.H."/>
            <person name="Lopes M.R."/>
            <person name="Hittinger C.T."/>
            <person name="Goker M."/>
            <person name="Salamov A."/>
            <person name="Wisecaver J."/>
            <person name="Long T.M."/>
            <person name="Aerts A.L."/>
            <person name="Barry K."/>
            <person name="Choi C."/>
            <person name="Clum A."/>
            <person name="Coughlan A.Y."/>
            <person name="Deshpande S."/>
            <person name="Douglass A.P."/>
            <person name="Hanson S.J."/>
            <person name="Klenk H.-P."/>
            <person name="Labutti K."/>
            <person name="Lapidus A."/>
            <person name="Lindquist E."/>
            <person name="Lipzen A."/>
            <person name="Meier-Kolthoff J.P."/>
            <person name="Ohm R.A."/>
            <person name="Otillar R.P."/>
            <person name="Pangilinan J."/>
            <person name="Peng Y."/>
            <person name="Rokas A."/>
            <person name="Rosa C.A."/>
            <person name="Scheuner C."/>
            <person name="Sibirny A.A."/>
            <person name="Slot J.C."/>
            <person name="Stielow J.B."/>
            <person name="Sun H."/>
            <person name="Kurtzman C.P."/>
            <person name="Blackwell M."/>
            <person name="Grigoriev I.V."/>
            <person name="Jeffries T.W."/>
        </authorList>
    </citation>
    <scope>NUCLEOTIDE SEQUENCE [LARGE SCALE GENOMIC DNA]</scope>
    <source>
        <strain evidence="5">NRRL YB-2248</strain>
    </source>
</reference>
<dbReference type="GO" id="GO:0047372">
    <property type="term" value="F:monoacylglycerol lipase activity"/>
    <property type="evidence" value="ECO:0007669"/>
    <property type="project" value="TreeGrafter"/>
</dbReference>
<evidence type="ECO:0000313" key="4">
    <source>
        <dbReference type="EMBL" id="ODV82808.1"/>
    </source>
</evidence>
<evidence type="ECO:0000259" key="3">
    <source>
        <dbReference type="Pfam" id="PF05057"/>
    </source>
</evidence>
<name>A0A1E4STI7_9ASCO</name>